<proteinExistence type="predicted"/>
<reference evidence="4 5" key="1">
    <citation type="submission" date="2018-06" db="EMBL/GenBank/DDBJ databases">
        <authorList>
            <consortium name="Pathogen Informatics"/>
            <person name="Doyle S."/>
        </authorList>
    </citation>
    <scope>NUCLEOTIDE SEQUENCE [LARGE SCALE GENOMIC DNA]</scope>
    <source>
        <strain evidence="4 5">NCTC12112</strain>
    </source>
</reference>
<evidence type="ECO:0000256" key="1">
    <source>
        <dbReference type="ARBA" id="ARBA00022679"/>
    </source>
</evidence>
<dbReference type="Proteomes" id="UP000249008">
    <property type="component" value="Chromosome 1"/>
</dbReference>
<organism evidence="4 5">
    <name type="scientific">Fusobacterium ulcerans</name>
    <dbReference type="NCBI Taxonomy" id="861"/>
    <lineage>
        <taxon>Bacteria</taxon>
        <taxon>Fusobacteriati</taxon>
        <taxon>Fusobacteriota</taxon>
        <taxon>Fusobacteriia</taxon>
        <taxon>Fusobacteriales</taxon>
        <taxon>Fusobacteriaceae</taxon>
        <taxon>Fusobacterium</taxon>
    </lineage>
</organism>
<evidence type="ECO:0000259" key="3">
    <source>
        <dbReference type="Pfam" id="PF12804"/>
    </source>
</evidence>
<name>A0AAX2J9N2_9FUSO</name>
<dbReference type="EMBL" id="LS483487">
    <property type="protein sequence ID" value="SQJ00202.1"/>
    <property type="molecule type" value="Genomic_DNA"/>
</dbReference>
<accession>A0AAX2J9N2</accession>
<dbReference type="Pfam" id="PF12804">
    <property type="entry name" value="NTP_transf_3"/>
    <property type="match status" value="1"/>
</dbReference>
<keyword evidence="1" id="KW-0808">Transferase</keyword>
<dbReference type="PANTHER" id="PTHR43584">
    <property type="entry name" value="NUCLEOTIDYL TRANSFERASE"/>
    <property type="match status" value="1"/>
</dbReference>
<dbReference type="AlphaFoldDB" id="A0AAX2J9N2"/>
<evidence type="ECO:0000256" key="2">
    <source>
        <dbReference type="ARBA" id="ARBA00022695"/>
    </source>
</evidence>
<dbReference type="InterPro" id="IPR025877">
    <property type="entry name" value="MobA-like_NTP_Trfase"/>
</dbReference>
<dbReference type="InterPro" id="IPR050065">
    <property type="entry name" value="GlmU-like"/>
</dbReference>
<dbReference type="Pfam" id="PF13412">
    <property type="entry name" value="HTH_24"/>
    <property type="match status" value="1"/>
</dbReference>
<dbReference type="InterPro" id="IPR036390">
    <property type="entry name" value="WH_DNA-bd_sf"/>
</dbReference>
<dbReference type="Gene3D" id="3.90.550.10">
    <property type="entry name" value="Spore Coat Polysaccharide Biosynthesis Protein SpsA, Chain A"/>
    <property type="match status" value="1"/>
</dbReference>
<dbReference type="RefSeq" id="WP_005978215.1">
    <property type="nucleotide sequence ID" value="NZ_CABKNW010000003.1"/>
</dbReference>
<evidence type="ECO:0000313" key="5">
    <source>
        <dbReference type="Proteomes" id="UP000249008"/>
    </source>
</evidence>
<dbReference type="InterPro" id="IPR029044">
    <property type="entry name" value="Nucleotide-diphossugar_trans"/>
</dbReference>
<dbReference type="GO" id="GO:0016779">
    <property type="term" value="F:nucleotidyltransferase activity"/>
    <property type="evidence" value="ECO:0007669"/>
    <property type="project" value="UniProtKB-KW"/>
</dbReference>
<sequence length="312" mass="36280">MIQIKEKIISLIHENSIISQRKISEYLNISLGSVNKYINSLLNEGCLIKENISYRETKYIITDSGNELLKSNNNRIKTAVILAAGETLDFDKPVGFLEILNSTLIKRTIKLLSKYNIDKIIIAAGYKAEYYKKLAKEYSNLKIIENKKYKTTGNMYSLYLLRKHLQEDFILLEGDLIFEENIISLLLNSKDKNVTMIDTSISDKEDSLYVTTKKNELLNISKGKYSLEKISGELIGISKLKYSSYLKMLDKFTQIENKLFFYEYSFLDKNIFSDLKCISSKENIWGEIDNQKQYEYIKNNIVKSLYKKEKDL</sequence>
<dbReference type="PANTHER" id="PTHR43584:SF5">
    <property type="entry name" value="PROTEIN LICC"/>
    <property type="match status" value="1"/>
</dbReference>
<dbReference type="Gene3D" id="1.10.10.10">
    <property type="entry name" value="Winged helix-like DNA-binding domain superfamily/Winged helix DNA-binding domain"/>
    <property type="match status" value="1"/>
</dbReference>
<dbReference type="SUPFAM" id="SSF53448">
    <property type="entry name" value="Nucleotide-diphospho-sugar transferases"/>
    <property type="match status" value="1"/>
</dbReference>
<dbReference type="KEGG" id="ful:C4N20_10015"/>
<dbReference type="InterPro" id="IPR036388">
    <property type="entry name" value="WH-like_DNA-bd_sf"/>
</dbReference>
<keyword evidence="2" id="KW-0548">Nucleotidyltransferase</keyword>
<feature type="domain" description="MobA-like NTP transferase" evidence="3">
    <location>
        <begin position="79"/>
        <end position="189"/>
    </location>
</feature>
<dbReference type="SUPFAM" id="SSF46785">
    <property type="entry name" value="Winged helix' DNA-binding domain"/>
    <property type="match status" value="1"/>
</dbReference>
<dbReference type="GeneID" id="78455147"/>
<protein>
    <submittedName>
        <fullName evidence="4">Bifunctional N-acetylglucosamine-1-phosphate uridyltransferase/glucosamine-1-phosphate acetyltransferase</fullName>
    </submittedName>
</protein>
<gene>
    <name evidence="4" type="ORF">NCTC12112_00556</name>
</gene>
<evidence type="ECO:0000313" key="4">
    <source>
        <dbReference type="EMBL" id="SQJ00202.1"/>
    </source>
</evidence>